<feature type="domain" description="N-acetyltransferase" evidence="1">
    <location>
        <begin position="19"/>
        <end position="180"/>
    </location>
</feature>
<dbReference type="EMBL" id="NKXO01000009">
    <property type="protein sequence ID" value="PKQ70243.1"/>
    <property type="molecule type" value="Genomic_DNA"/>
</dbReference>
<gene>
    <name evidence="2" type="ORF">Rain11_0764</name>
</gene>
<dbReference type="SUPFAM" id="SSF55729">
    <property type="entry name" value="Acyl-CoA N-acyltransferases (Nat)"/>
    <property type="match status" value="1"/>
</dbReference>
<dbReference type="Gene3D" id="3.40.630.30">
    <property type="match status" value="1"/>
</dbReference>
<sequence length="180" mass="20864">MKILGQYFPSYKIGENIRIFFRRLTEADVIPLVEFYYNLSQETRYMRFQMVTEGLPESKIYEYAEMLCKVEGKGLAIVAYTYENGIENFVGVARYMFEGETTNKAEFAIVLRDDFQGKGLGKYLLRLLFTEAQRYGIEKLYGSMLPSNIAIIELIKKVAPTNHHFTHKEGLIEVEINLAE</sequence>
<organism evidence="2 3">
    <name type="scientific">Raineya orbicola</name>
    <dbReference type="NCBI Taxonomy" id="2016530"/>
    <lineage>
        <taxon>Bacteria</taxon>
        <taxon>Pseudomonadati</taxon>
        <taxon>Bacteroidota</taxon>
        <taxon>Cytophagia</taxon>
        <taxon>Cytophagales</taxon>
        <taxon>Raineyaceae</taxon>
        <taxon>Raineya</taxon>
    </lineage>
</organism>
<dbReference type="Proteomes" id="UP000233387">
    <property type="component" value="Unassembled WGS sequence"/>
</dbReference>
<accession>A0A2N3IJ30</accession>
<protein>
    <submittedName>
        <fullName evidence="2">Acetyltransferase (GNAT) domain</fullName>
    </submittedName>
</protein>
<dbReference type="Pfam" id="PF13302">
    <property type="entry name" value="Acetyltransf_3"/>
    <property type="match status" value="1"/>
</dbReference>
<reference evidence="2 3" key="1">
    <citation type="submission" date="2017-06" db="EMBL/GenBank/DDBJ databases">
        <title>Raineya orbicola gen. nov., sp. nov. a slightly thermophilic bacterium of the phylum Bacteroidetes and the description of Raineyaceae fam. nov.</title>
        <authorList>
            <person name="Albuquerque L."/>
            <person name="Polonia A.R.M."/>
            <person name="Barroso C."/>
            <person name="Froufe H.J.C."/>
            <person name="Lage O."/>
            <person name="Lobo-Da-Cunha A."/>
            <person name="Egas C."/>
            <person name="Da Costa M.S."/>
        </authorList>
    </citation>
    <scope>NUCLEOTIDE SEQUENCE [LARGE SCALE GENOMIC DNA]</scope>
    <source>
        <strain evidence="2 3">SPSPC-11</strain>
    </source>
</reference>
<proteinExistence type="predicted"/>
<keyword evidence="3" id="KW-1185">Reference proteome</keyword>
<dbReference type="InterPro" id="IPR016181">
    <property type="entry name" value="Acyl_CoA_acyltransferase"/>
</dbReference>
<evidence type="ECO:0000313" key="3">
    <source>
        <dbReference type="Proteomes" id="UP000233387"/>
    </source>
</evidence>
<dbReference type="AlphaFoldDB" id="A0A2N3IJ30"/>
<evidence type="ECO:0000313" key="2">
    <source>
        <dbReference type="EMBL" id="PKQ70243.1"/>
    </source>
</evidence>
<dbReference type="PROSITE" id="PS51186">
    <property type="entry name" value="GNAT"/>
    <property type="match status" value="1"/>
</dbReference>
<evidence type="ECO:0000259" key="1">
    <source>
        <dbReference type="PROSITE" id="PS51186"/>
    </source>
</evidence>
<comment type="caution">
    <text evidence="2">The sequence shown here is derived from an EMBL/GenBank/DDBJ whole genome shotgun (WGS) entry which is preliminary data.</text>
</comment>
<dbReference type="InterPro" id="IPR000182">
    <property type="entry name" value="GNAT_dom"/>
</dbReference>
<keyword evidence="2" id="KW-0808">Transferase</keyword>
<dbReference type="OrthoDB" id="7205533at2"/>
<dbReference type="CDD" id="cd04301">
    <property type="entry name" value="NAT_SF"/>
    <property type="match status" value="1"/>
</dbReference>
<dbReference type="GO" id="GO:0016747">
    <property type="term" value="F:acyltransferase activity, transferring groups other than amino-acyl groups"/>
    <property type="evidence" value="ECO:0007669"/>
    <property type="project" value="InterPro"/>
</dbReference>
<name>A0A2N3IJ30_9BACT</name>
<dbReference type="RefSeq" id="WP_101358029.1">
    <property type="nucleotide sequence ID" value="NZ_NKXO01000009.1"/>
</dbReference>